<feature type="compositionally biased region" description="Basic and acidic residues" evidence="1">
    <location>
        <begin position="57"/>
        <end position="73"/>
    </location>
</feature>
<reference evidence="4" key="4">
    <citation type="submission" date="2024-02" db="EMBL/GenBank/DDBJ databases">
        <title>Comparative genomics of Cryptococcus and Kwoniella reveals pathogenesis evolution and contrasting modes of karyotype evolution via chromosome fusion or intercentromeric recombination.</title>
        <authorList>
            <person name="Coelho M.A."/>
            <person name="David-Palma M."/>
            <person name="Shea T."/>
            <person name="Bowers K."/>
            <person name="McGinley-Smith S."/>
            <person name="Mohammad A.W."/>
            <person name="Gnirke A."/>
            <person name="Yurkov A.M."/>
            <person name="Nowrousian M."/>
            <person name="Sun S."/>
            <person name="Cuomo C.A."/>
            <person name="Heitman J."/>
        </authorList>
    </citation>
    <scope>NUCLEOTIDE SEQUENCE</scope>
    <source>
        <strain evidence="4">CBS 10118</strain>
    </source>
</reference>
<accession>A0A1B9FW57</accession>
<name>A0A1B9FW57_9TREE</name>
<evidence type="ECO:0000313" key="3">
    <source>
        <dbReference type="EMBL" id="OCF23012.1"/>
    </source>
</evidence>
<dbReference type="OrthoDB" id="2565047at2759"/>
<dbReference type="Proteomes" id="UP000092730">
    <property type="component" value="Chromosome 7"/>
</dbReference>
<reference evidence="3" key="3">
    <citation type="submission" date="2014-01" db="EMBL/GenBank/DDBJ databases">
        <title>Evolution of pathogenesis and genome organization in the Tremellales.</title>
        <authorList>
            <person name="Cuomo C."/>
            <person name="Litvintseva A."/>
            <person name="Heitman J."/>
            <person name="Chen Y."/>
            <person name="Sun S."/>
            <person name="Springer D."/>
            <person name="Dromer F."/>
            <person name="Young S."/>
            <person name="Zeng Q."/>
            <person name="Chapman S."/>
            <person name="Gujja S."/>
            <person name="Saif S."/>
            <person name="Birren B."/>
        </authorList>
    </citation>
    <scope>NUCLEOTIDE SEQUENCE</scope>
    <source>
        <strain evidence="3">CBS 10118</strain>
    </source>
</reference>
<feature type="region of interest" description="Disordered" evidence="1">
    <location>
        <begin position="1"/>
        <end position="102"/>
    </location>
</feature>
<dbReference type="GeneID" id="30211761"/>
<protein>
    <submittedName>
        <fullName evidence="3">Uncharacterized protein</fullName>
    </submittedName>
</protein>
<evidence type="ECO:0000256" key="1">
    <source>
        <dbReference type="SAM" id="MobiDB-lite"/>
    </source>
</evidence>
<dbReference type="KEGG" id="kbi:30211761"/>
<keyword evidence="2" id="KW-0812">Transmembrane</keyword>
<keyword evidence="2" id="KW-1133">Transmembrane helix</keyword>
<feature type="compositionally biased region" description="Low complexity" evidence="1">
    <location>
        <begin position="1"/>
        <end position="17"/>
    </location>
</feature>
<reference evidence="4" key="2">
    <citation type="submission" date="2013-07" db="EMBL/GenBank/DDBJ databases">
        <authorList>
            <consortium name="The Broad Institute Genome Sequencing Platform"/>
            <person name="Cuomo C."/>
            <person name="Litvintseva A."/>
            <person name="Chen Y."/>
            <person name="Heitman J."/>
            <person name="Sun S."/>
            <person name="Springer D."/>
            <person name="Dromer F."/>
            <person name="Young S.K."/>
            <person name="Zeng Q."/>
            <person name="Gargeya S."/>
            <person name="Fitzgerald M."/>
            <person name="Abouelleil A."/>
            <person name="Alvarado L."/>
            <person name="Berlin A.M."/>
            <person name="Chapman S.B."/>
            <person name="Dewar J."/>
            <person name="Goldberg J."/>
            <person name="Griggs A."/>
            <person name="Gujja S."/>
            <person name="Hansen M."/>
            <person name="Howarth C."/>
            <person name="Imamovic A."/>
            <person name="Larimer J."/>
            <person name="McCowan C."/>
            <person name="Murphy C."/>
            <person name="Pearson M."/>
            <person name="Priest M."/>
            <person name="Roberts A."/>
            <person name="Saif S."/>
            <person name="Shea T."/>
            <person name="Sykes S."/>
            <person name="Wortman J."/>
            <person name="Nusbaum C."/>
            <person name="Birren B."/>
        </authorList>
    </citation>
    <scope>NUCLEOTIDE SEQUENCE</scope>
    <source>
        <strain evidence="4">CBS 10118</strain>
    </source>
</reference>
<dbReference type="EMBL" id="KI894024">
    <property type="protein sequence ID" value="OCF23012.1"/>
    <property type="molecule type" value="Genomic_DNA"/>
</dbReference>
<keyword evidence="5" id="KW-1185">Reference proteome</keyword>
<organism evidence="3">
    <name type="scientific">Kwoniella bestiolae CBS 10118</name>
    <dbReference type="NCBI Taxonomy" id="1296100"/>
    <lineage>
        <taxon>Eukaryota</taxon>
        <taxon>Fungi</taxon>
        <taxon>Dikarya</taxon>
        <taxon>Basidiomycota</taxon>
        <taxon>Agaricomycotina</taxon>
        <taxon>Tremellomycetes</taxon>
        <taxon>Tremellales</taxon>
        <taxon>Cryptococcaceae</taxon>
        <taxon>Kwoniella</taxon>
    </lineage>
</organism>
<proteinExistence type="predicted"/>
<keyword evidence="2" id="KW-0472">Membrane</keyword>
<evidence type="ECO:0000313" key="4">
    <source>
        <dbReference type="EMBL" id="WVW86229.1"/>
    </source>
</evidence>
<evidence type="ECO:0000256" key="2">
    <source>
        <dbReference type="SAM" id="Phobius"/>
    </source>
</evidence>
<sequence length="224" mass="24821">MSMPTTPTLPRLIITPSTPLPPSQHYFDLPSPLPSPTSQKPHIDYDTIKTRRQSQSFEHDEHEYEHSHSEKASRPIPTRSYSLPTESYLSPPPTAHPRSGKRPLRMASPLISILFLLFAFLLVLSTAMCTSSSAGRLLDLQREAGRKIHDLLRMKGYGCGGHENEVSPSDLNAEVLAEVGRGGSLLDLFWGGEEEYEHYAHSLVVAGPAISLDGSAIWDFDSQF</sequence>
<reference evidence="3" key="1">
    <citation type="submission" date="2013-07" db="EMBL/GenBank/DDBJ databases">
        <title>The Genome Sequence of Cryptococcus bestiolae CBS10118.</title>
        <authorList>
            <consortium name="The Broad Institute Genome Sequencing Platform"/>
            <person name="Cuomo C."/>
            <person name="Litvintseva A."/>
            <person name="Chen Y."/>
            <person name="Heitman J."/>
            <person name="Sun S."/>
            <person name="Springer D."/>
            <person name="Dromer F."/>
            <person name="Young S.K."/>
            <person name="Zeng Q."/>
            <person name="Gargeya S."/>
            <person name="Fitzgerald M."/>
            <person name="Abouelleil A."/>
            <person name="Alvarado L."/>
            <person name="Berlin A.M."/>
            <person name="Chapman S.B."/>
            <person name="Dewar J."/>
            <person name="Goldberg J."/>
            <person name="Griggs A."/>
            <person name="Gujja S."/>
            <person name="Hansen M."/>
            <person name="Howarth C."/>
            <person name="Imamovic A."/>
            <person name="Larimer J."/>
            <person name="McCowan C."/>
            <person name="Murphy C."/>
            <person name="Pearson M."/>
            <person name="Priest M."/>
            <person name="Roberts A."/>
            <person name="Saif S."/>
            <person name="Shea T."/>
            <person name="Sykes S."/>
            <person name="Wortman J."/>
            <person name="Nusbaum C."/>
            <person name="Birren B."/>
        </authorList>
    </citation>
    <scope>NUCLEOTIDE SEQUENCE [LARGE SCALE GENOMIC DNA]</scope>
    <source>
        <strain evidence="3">CBS 10118</strain>
    </source>
</reference>
<feature type="compositionally biased region" description="Polar residues" evidence="1">
    <location>
        <begin position="79"/>
        <end position="88"/>
    </location>
</feature>
<dbReference type="EMBL" id="CP144547">
    <property type="protein sequence ID" value="WVW86229.1"/>
    <property type="molecule type" value="Genomic_DNA"/>
</dbReference>
<dbReference type="RefSeq" id="XP_019044082.1">
    <property type="nucleotide sequence ID" value="XM_019193959.1"/>
</dbReference>
<dbReference type="VEuPathDB" id="FungiDB:I302_07362"/>
<dbReference type="AlphaFoldDB" id="A0A1B9FW57"/>
<feature type="transmembrane region" description="Helical" evidence="2">
    <location>
        <begin position="107"/>
        <end position="128"/>
    </location>
</feature>
<evidence type="ECO:0000313" key="5">
    <source>
        <dbReference type="Proteomes" id="UP000092730"/>
    </source>
</evidence>
<gene>
    <name evidence="3" type="ORF">I302_07362</name>
    <name evidence="4" type="ORF">I302_108271</name>
</gene>